<proteinExistence type="predicted"/>
<dbReference type="EMBL" id="AOHU01000042">
    <property type="protein sequence ID" value="ELY33287.1"/>
    <property type="molecule type" value="Genomic_DNA"/>
</dbReference>
<reference evidence="1 2" key="2">
    <citation type="journal article" date="2014" name="PLoS Genet.">
        <title>Phylogenetically driven sequencing of extremely halophilic archaea reveals strategies for static and dynamic osmo-response.</title>
        <authorList>
            <person name="Becker E.A."/>
            <person name="Seitzer P.M."/>
            <person name="Tritt A."/>
            <person name="Larsen D."/>
            <person name="Krusor M."/>
            <person name="Yao A.I."/>
            <person name="Wu D."/>
            <person name="Madern D."/>
            <person name="Eisen J.A."/>
            <person name="Darling A.E."/>
            <person name="Facciotti M.T."/>
        </authorList>
    </citation>
    <scope>NUCLEOTIDE SEQUENCE [LARGE SCALE GENOMIC DNA]</scope>
    <source>
        <strain evidence="2">ATCC 29605 / DSM 3757 / JCM 8879 / NBRC 14742 / NCIMB 2012 / VKM B-1768 / DS2</strain>
    </source>
</reference>
<dbReference type="GeneID" id="8926107"/>
<sequence>MTDDPEDIPDPVKPTTLQKLLRAYTPEDKQVGGESADYLKLQVDNTIRVVWEEAMKKSEERDAKRVEEQDVRAAFNEIFYPYTLLEEAATKMGEYQLELRRTANRSPILDLEDDEDE</sequence>
<gene>
    <name evidence="1" type="ORF">C498_06590</name>
</gene>
<comment type="caution">
    <text evidence="1">The sequence shown here is derived from an EMBL/GenBank/DDBJ whole genome shotgun (WGS) entry which is preliminary data.</text>
</comment>
<dbReference type="AlphaFoldDB" id="A0A384LIV1"/>
<dbReference type="RefSeq" id="WP_004042151.1">
    <property type="nucleotide sequence ID" value="NC_013967.1"/>
</dbReference>
<dbReference type="GO" id="GO:0046982">
    <property type="term" value="F:protein heterodimerization activity"/>
    <property type="evidence" value="ECO:0007669"/>
    <property type="project" value="InterPro"/>
</dbReference>
<evidence type="ECO:0000313" key="1">
    <source>
        <dbReference type="EMBL" id="ELY33287.1"/>
    </source>
</evidence>
<organism evidence="1 2">
    <name type="scientific">Haloferax volcanii (strain ATCC 29605 / DSM 3757 / JCM 8879 / NBRC 14742 / NCIMB 2012 / VKM B-1768 / DS2)</name>
    <name type="common">Halobacterium volcanii</name>
    <dbReference type="NCBI Taxonomy" id="309800"/>
    <lineage>
        <taxon>Archaea</taxon>
        <taxon>Methanobacteriati</taxon>
        <taxon>Methanobacteriota</taxon>
        <taxon>Stenosarchaea group</taxon>
        <taxon>Halobacteria</taxon>
        <taxon>Halobacteriales</taxon>
        <taxon>Haloferacaceae</taxon>
        <taxon>Haloferax</taxon>
    </lineage>
</organism>
<accession>A0A384LIV1</accession>
<dbReference type="Proteomes" id="UP000011532">
    <property type="component" value="Unassembled WGS sequence"/>
</dbReference>
<dbReference type="SUPFAM" id="SSF47113">
    <property type="entry name" value="Histone-fold"/>
    <property type="match status" value="1"/>
</dbReference>
<dbReference type="InterPro" id="IPR009072">
    <property type="entry name" value="Histone-fold"/>
</dbReference>
<reference evidence="2" key="1">
    <citation type="submission" date="2012-11" db="EMBL/GenBank/DDBJ databases">
        <authorList>
            <person name="Becker E.A."/>
            <person name="Seitzer P."/>
            <person name="Tritt A."/>
            <person name="Larsen D."/>
            <person name="Yao A."/>
            <person name="Wu D."/>
            <person name="Darling A."/>
            <person name="Eisen J.A."/>
            <person name="Facciotti M.T."/>
        </authorList>
    </citation>
    <scope>NUCLEOTIDE SEQUENCE [LARGE SCALE GENOMIC DNA]</scope>
    <source>
        <strain evidence="2">ATCC 29605 / DSM 3757 / JCM 8879 / NBRC 14742 / NCIMB 2012 / VKM B-1768 / DS2</strain>
    </source>
</reference>
<protein>
    <recommendedName>
        <fullName evidence="3">Transcription factor CBF/NF-Y/archaeal histone domain-containing protein</fullName>
    </recommendedName>
</protein>
<name>A0A384LIV1_HALVD</name>
<evidence type="ECO:0008006" key="3">
    <source>
        <dbReference type="Google" id="ProtNLM"/>
    </source>
</evidence>
<evidence type="ECO:0000313" key="2">
    <source>
        <dbReference type="Proteomes" id="UP000011532"/>
    </source>
</evidence>
<dbReference type="OrthoDB" id="374811at2157"/>